<dbReference type="Proteomes" id="UP000789508">
    <property type="component" value="Unassembled WGS sequence"/>
</dbReference>
<comment type="caution">
    <text evidence="1">The sequence shown here is derived from an EMBL/GenBank/DDBJ whole genome shotgun (WGS) entry which is preliminary data.</text>
</comment>
<organism evidence="1 2">
    <name type="scientific">Ambispora leptoticha</name>
    <dbReference type="NCBI Taxonomy" id="144679"/>
    <lineage>
        <taxon>Eukaryota</taxon>
        <taxon>Fungi</taxon>
        <taxon>Fungi incertae sedis</taxon>
        <taxon>Mucoromycota</taxon>
        <taxon>Glomeromycotina</taxon>
        <taxon>Glomeromycetes</taxon>
        <taxon>Archaeosporales</taxon>
        <taxon>Ambisporaceae</taxon>
        <taxon>Ambispora</taxon>
    </lineage>
</organism>
<name>A0A9N9ELR8_9GLOM</name>
<feature type="non-terminal residue" evidence="1">
    <location>
        <position position="297"/>
    </location>
</feature>
<keyword evidence="2" id="KW-1185">Reference proteome</keyword>
<gene>
    <name evidence="1" type="ORF">ALEPTO_LOCUS10891</name>
</gene>
<sequence>PPPAQATSSSNLPASTTSTSFPPLFSSLNLDDVLRPTVLHSDPLFPSSTLSQLQSSSSPQQQSTRTIMFPYIFNDYISNLYNFTTNVPNSFLTFIHSLLHYSSTEMLELLLSNLMLSPEEWIRSDTQILYLCALLGPVFYRMDKAPYIKEFLLNILHLLHHVTSSNMRTEDITTGQSTLALEQIYDFLHHVKPLIASDHHVILRIQNIVRLMKPSIQNRLCGLKKQDLEALRVSFHPAPFENLVPPAAQDTITFPEKYVLPQIDRNILASLNIDNLDNTNKIMDASVKTFIAKMKRV</sequence>
<reference evidence="1" key="1">
    <citation type="submission" date="2021-06" db="EMBL/GenBank/DDBJ databases">
        <authorList>
            <person name="Kallberg Y."/>
            <person name="Tangrot J."/>
            <person name="Rosling A."/>
        </authorList>
    </citation>
    <scope>NUCLEOTIDE SEQUENCE</scope>
    <source>
        <strain evidence="1">FL130A</strain>
    </source>
</reference>
<evidence type="ECO:0000313" key="2">
    <source>
        <dbReference type="Proteomes" id="UP000789508"/>
    </source>
</evidence>
<dbReference type="EMBL" id="CAJVPS010014380">
    <property type="protein sequence ID" value="CAG8682064.1"/>
    <property type="molecule type" value="Genomic_DNA"/>
</dbReference>
<proteinExistence type="predicted"/>
<evidence type="ECO:0000313" key="1">
    <source>
        <dbReference type="EMBL" id="CAG8682064.1"/>
    </source>
</evidence>
<dbReference type="AlphaFoldDB" id="A0A9N9ELR8"/>
<dbReference type="OrthoDB" id="2220783at2759"/>
<protein>
    <submittedName>
        <fullName evidence="1">10472_t:CDS:1</fullName>
    </submittedName>
</protein>
<accession>A0A9N9ELR8</accession>